<evidence type="ECO:0000313" key="2">
    <source>
        <dbReference type="EMBL" id="GJS81535.1"/>
    </source>
</evidence>
<dbReference type="Proteomes" id="UP001151760">
    <property type="component" value="Unassembled WGS sequence"/>
</dbReference>
<reference evidence="2" key="2">
    <citation type="submission" date="2022-01" db="EMBL/GenBank/DDBJ databases">
        <authorList>
            <person name="Yamashiro T."/>
            <person name="Shiraishi A."/>
            <person name="Satake H."/>
            <person name="Nakayama K."/>
        </authorList>
    </citation>
    <scope>NUCLEOTIDE SEQUENCE</scope>
</reference>
<name>A0ABQ4YX67_9ASTR</name>
<evidence type="ECO:0000256" key="1">
    <source>
        <dbReference type="SAM" id="Coils"/>
    </source>
</evidence>
<reference evidence="2" key="1">
    <citation type="journal article" date="2022" name="Int. J. Mol. Sci.">
        <title>Draft Genome of Tanacetum Coccineum: Genomic Comparison of Closely Related Tanacetum-Family Plants.</title>
        <authorList>
            <person name="Yamashiro T."/>
            <person name="Shiraishi A."/>
            <person name="Nakayama K."/>
            <person name="Satake H."/>
        </authorList>
    </citation>
    <scope>NUCLEOTIDE SEQUENCE</scope>
</reference>
<gene>
    <name evidence="2" type="ORF">Tco_0748076</name>
</gene>
<comment type="caution">
    <text evidence="2">The sequence shown here is derived from an EMBL/GenBank/DDBJ whole genome shotgun (WGS) entry which is preliminary data.</text>
</comment>
<keyword evidence="1" id="KW-0175">Coiled coil</keyword>
<feature type="coiled-coil region" evidence="1">
    <location>
        <begin position="634"/>
        <end position="690"/>
    </location>
</feature>
<evidence type="ECO:0000313" key="3">
    <source>
        <dbReference type="Proteomes" id="UP001151760"/>
    </source>
</evidence>
<protein>
    <recommendedName>
        <fullName evidence="4">Integrase, catalytic region, zinc finger, CCHC-type, peptidase aspartic, catalytic</fullName>
    </recommendedName>
</protein>
<dbReference type="EMBL" id="BQNB010010755">
    <property type="protein sequence ID" value="GJS81535.1"/>
    <property type="molecule type" value="Genomic_DNA"/>
</dbReference>
<proteinExistence type="predicted"/>
<sequence length="836" mass="94863">MMSEALRASGTDNRPPMLEESDYESWKIRIEWYIKGSPAGTVIQPRDKRDEEFTDAENLKELCDIQASNILSQEHAMKKLKKQEQSSSVVDPLAYLVKTTHQQAPTHSTTTSPLQLTPAYASTSSSTAQSHDDAMLAIMKQIANLLSGFQKQFPPTNNQLRDELQVILGIRDIEAIRTTGRVLTTRRRLSAITAIKKDMFPAKNNGTLLDAEAEAFLADVECTVPLTEPLALTTTNILSQINEVRIFNDNIFETVSPSWPFEVPQDEHLDSDDDLVHEDYTILYDQYLATKESPDVLTEASPIPPTAAYMLQMLTNLTTQVEGHHKVIVTCNKINAKLEQETELLKTTLRNKEATIASLTSETKTVLSEKKTLEDKYLEEIVCLKNANQVATGLLQKFQMPTQIIPMLLLQPGHAPITVPDSHETLLETEASHMKMSQKLGHVTPVDYAKLNALYDQFVPQKELSSEQVYWLSAFDIAGQSSDPPKPVTPFVHTRPVNSKVHTKVWKIKECLTPFEEVIKKRTTPPSDVLYHREYNCIKKCFDEEVIPFFNNIKQLFQLLDHNIYMEVKEFERIFNELDVEYERCALKNKNLTIEKKNLLFKNDSLIAECLEKDICSIVLSCDIDVPPISDCMCAELRTSYDREHNRVLELEAEISKVKFQNFKECSFNKQALEIELTQLKDAITSVRIQNDSFRVENVNLKRLYHELSTSNSHSRDALTGKITALTAENAKLKTKLIIKIRSGPTASEKPKVLASRMYTNNSKTKPTTDSHKPMLKSHTQNHHILPSKSVYVGRAADHNRKLNVVDHNQFVIRSLKSVNTKTPQAKHSVNHTKKV</sequence>
<accession>A0ABQ4YX67</accession>
<evidence type="ECO:0008006" key="4">
    <source>
        <dbReference type="Google" id="ProtNLM"/>
    </source>
</evidence>
<keyword evidence="3" id="KW-1185">Reference proteome</keyword>
<organism evidence="2 3">
    <name type="scientific">Tanacetum coccineum</name>
    <dbReference type="NCBI Taxonomy" id="301880"/>
    <lineage>
        <taxon>Eukaryota</taxon>
        <taxon>Viridiplantae</taxon>
        <taxon>Streptophyta</taxon>
        <taxon>Embryophyta</taxon>
        <taxon>Tracheophyta</taxon>
        <taxon>Spermatophyta</taxon>
        <taxon>Magnoliopsida</taxon>
        <taxon>eudicotyledons</taxon>
        <taxon>Gunneridae</taxon>
        <taxon>Pentapetalae</taxon>
        <taxon>asterids</taxon>
        <taxon>campanulids</taxon>
        <taxon>Asterales</taxon>
        <taxon>Asteraceae</taxon>
        <taxon>Asteroideae</taxon>
        <taxon>Anthemideae</taxon>
        <taxon>Anthemidinae</taxon>
        <taxon>Tanacetum</taxon>
    </lineage>
</organism>